<feature type="domain" description="Major facilitator superfamily (MFS) profile" evidence="9">
    <location>
        <begin position="48"/>
        <end position="525"/>
    </location>
</feature>
<dbReference type="InterPro" id="IPR020846">
    <property type="entry name" value="MFS_dom"/>
</dbReference>
<feature type="transmembrane region" description="Helical" evidence="8">
    <location>
        <begin position="501"/>
        <end position="521"/>
    </location>
</feature>
<evidence type="ECO:0000313" key="11">
    <source>
        <dbReference type="Proteomes" id="UP000250140"/>
    </source>
</evidence>
<dbReference type="PROSITE" id="PS50850">
    <property type="entry name" value="MFS"/>
    <property type="match status" value="1"/>
</dbReference>
<reference evidence="10 11" key="1">
    <citation type="journal article" date="2016" name="Nat. Commun.">
        <title>Ectomycorrhizal ecology is imprinted in the genome of the dominant symbiotic fungus Cenococcum geophilum.</title>
        <authorList>
            <consortium name="DOE Joint Genome Institute"/>
            <person name="Peter M."/>
            <person name="Kohler A."/>
            <person name="Ohm R.A."/>
            <person name="Kuo A."/>
            <person name="Krutzmann J."/>
            <person name="Morin E."/>
            <person name="Arend M."/>
            <person name="Barry K.W."/>
            <person name="Binder M."/>
            <person name="Choi C."/>
            <person name="Clum A."/>
            <person name="Copeland A."/>
            <person name="Grisel N."/>
            <person name="Haridas S."/>
            <person name="Kipfer T."/>
            <person name="LaButti K."/>
            <person name="Lindquist E."/>
            <person name="Lipzen A."/>
            <person name="Maire R."/>
            <person name="Meier B."/>
            <person name="Mihaltcheva S."/>
            <person name="Molinier V."/>
            <person name="Murat C."/>
            <person name="Poggeler S."/>
            <person name="Quandt C.A."/>
            <person name="Sperisen C."/>
            <person name="Tritt A."/>
            <person name="Tisserant E."/>
            <person name="Crous P.W."/>
            <person name="Henrissat B."/>
            <person name="Nehls U."/>
            <person name="Egli S."/>
            <person name="Spatafora J.W."/>
            <person name="Grigoriev I.V."/>
            <person name="Martin F.M."/>
        </authorList>
    </citation>
    <scope>NUCLEOTIDE SEQUENCE [LARGE SCALE GENOMIC DNA]</scope>
    <source>
        <strain evidence="10 11">CBS 207.34</strain>
    </source>
</reference>
<protein>
    <submittedName>
        <fullName evidence="10">MFS sugar transporter-like protein</fullName>
    </submittedName>
</protein>
<evidence type="ECO:0000313" key="10">
    <source>
        <dbReference type="EMBL" id="OCL11151.1"/>
    </source>
</evidence>
<evidence type="ECO:0000256" key="4">
    <source>
        <dbReference type="ARBA" id="ARBA00022692"/>
    </source>
</evidence>
<keyword evidence="6 8" id="KW-0472">Membrane</keyword>
<keyword evidence="5 8" id="KW-1133">Transmembrane helix</keyword>
<feature type="transmembrane region" description="Helical" evidence="8">
    <location>
        <begin position="213"/>
        <end position="231"/>
    </location>
</feature>
<keyword evidence="10" id="KW-0762">Sugar transport</keyword>
<dbReference type="EMBL" id="KV749108">
    <property type="protein sequence ID" value="OCL11151.1"/>
    <property type="molecule type" value="Genomic_DNA"/>
</dbReference>
<dbReference type="PROSITE" id="PS00216">
    <property type="entry name" value="SUGAR_TRANSPORT_1"/>
    <property type="match status" value="1"/>
</dbReference>
<feature type="transmembrane region" description="Helical" evidence="8">
    <location>
        <begin position="246"/>
        <end position="267"/>
    </location>
</feature>
<evidence type="ECO:0000256" key="6">
    <source>
        <dbReference type="ARBA" id="ARBA00023136"/>
    </source>
</evidence>
<gene>
    <name evidence="10" type="ORF">AOQ84DRAFT_229844</name>
</gene>
<dbReference type="PANTHER" id="PTHR48022">
    <property type="entry name" value="PLASTIDIC GLUCOSE TRANSPORTER 4"/>
    <property type="match status" value="1"/>
</dbReference>
<dbReference type="NCBIfam" id="TIGR00879">
    <property type="entry name" value="SP"/>
    <property type="match status" value="1"/>
</dbReference>
<evidence type="ECO:0000256" key="2">
    <source>
        <dbReference type="ARBA" id="ARBA00010992"/>
    </source>
</evidence>
<dbReference type="PROSITE" id="PS00217">
    <property type="entry name" value="SUGAR_TRANSPORT_2"/>
    <property type="match status" value="1"/>
</dbReference>
<dbReference type="InterPro" id="IPR005829">
    <property type="entry name" value="Sugar_transporter_CS"/>
</dbReference>
<sequence length="554" mass="60994">MNPAYMPLRQDDDAAFTNDSIDGSAASTPLTSATMKNTTLGKIRAYWLGCVVCIGGFLFGYDSGIPQPKLLSIPLHHQHRQEADTPAHLGVPGLTRIPRVGGVLTLSSYIHDYRYSTQHKTRVNSLAVGLQQAGAFAACFVIWPVTNRIGRKKSLILSSAIFCIGAIIQTINTHSLAAFYVGRIIAGVGLGAASVVVPMFSSEMTPKEYRGQIGSFFQWFYTFGIFTSYWIDYAVTKKVASVPKQWQIPIGLQLVPAALLGIGMFTLKESTRWLTKKGRHEEAWESLKWIRAGDSQAVVDEMEEIRTGAEMEQRATEGFQLKELLERDNFKRIFTAVAVFTAQQATGATAFAYFGPQYFKLLVGGGDKDLLLTAIFGAIKVVACGFFVLFLSERVGRRQVLIWGAAFMAACQITTAAVVKHKPPPGNGSVTSSGIATVALIYMFVIAYNLSWGPLPWPYVSEIFPTRIREPGIAVGVSSQWLFNFVFSLTTPYMIANMGWGTFLLWGLFDAVIAIVTFFFLRETKGLSLEEIAHNDFGQVGDFKDIDQGRIDAK</sequence>
<dbReference type="Proteomes" id="UP000250140">
    <property type="component" value="Unassembled WGS sequence"/>
</dbReference>
<dbReference type="GO" id="GO:0005351">
    <property type="term" value="F:carbohydrate:proton symporter activity"/>
    <property type="evidence" value="ECO:0007669"/>
    <property type="project" value="TreeGrafter"/>
</dbReference>
<feature type="transmembrane region" description="Helical" evidence="8">
    <location>
        <begin position="400"/>
        <end position="419"/>
    </location>
</feature>
<dbReference type="InterPro" id="IPR003663">
    <property type="entry name" value="Sugar/inositol_transpt"/>
</dbReference>
<comment type="similarity">
    <text evidence="2 7">Belongs to the major facilitator superfamily. Sugar transporter (TC 2.A.1.1) family.</text>
</comment>
<dbReference type="PANTHER" id="PTHR48022:SF25">
    <property type="entry name" value="QUINATE TRANSPORTER, PUTATIVE (AFU_ORTHOLOGUE AFUA_5G12950)-RELATED"/>
    <property type="match status" value="1"/>
</dbReference>
<evidence type="ECO:0000256" key="7">
    <source>
        <dbReference type="RuleBase" id="RU003346"/>
    </source>
</evidence>
<feature type="transmembrane region" description="Helical" evidence="8">
    <location>
        <begin position="473"/>
        <end position="495"/>
    </location>
</feature>
<comment type="subcellular location">
    <subcellularLocation>
        <location evidence="1">Membrane</location>
        <topology evidence="1">Multi-pass membrane protein</topology>
    </subcellularLocation>
</comment>
<dbReference type="AlphaFoldDB" id="A0A8E2F641"/>
<feature type="transmembrane region" description="Helical" evidence="8">
    <location>
        <begin position="155"/>
        <end position="171"/>
    </location>
</feature>
<dbReference type="GO" id="GO:0016020">
    <property type="term" value="C:membrane"/>
    <property type="evidence" value="ECO:0007669"/>
    <property type="project" value="UniProtKB-SubCell"/>
</dbReference>
<dbReference type="PRINTS" id="PR00171">
    <property type="entry name" value="SUGRTRNSPORT"/>
</dbReference>
<evidence type="ECO:0000256" key="5">
    <source>
        <dbReference type="ARBA" id="ARBA00022989"/>
    </source>
</evidence>
<dbReference type="SUPFAM" id="SSF103473">
    <property type="entry name" value="MFS general substrate transporter"/>
    <property type="match status" value="1"/>
</dbReference>
<evidence type="ECO:0000256" key="1">
    <source>
        <dbReference type="ARBA" id="ARBA00004141"/>
    </source>
</evidence>
<dbReference type="FunFam" id="1.20.1250.20:FF:000090">
    <property type="entry name" value="MFS sugar transporter, putative"/>
    <property type="match status" value="1"/>
</dbReference>
<dbReference type="InterPro" id="IPR005828">
    <property type="entry name" value="MFS_sugar_transport-like"/>
</dbReference>
<keyword evidence="3 7" id="KW-0813">Transport</keyword>
<keyword evidence="11" id="KW-1185">Reference proteome</keyword>
<feature type="transmembrane region" description="Helical" evidence="8">
    <location>
        <begin position="123"/>
        <end position="143"/>
    </location>
</feature>
<feature type="transmembrane region" description="Helical" evidence="8">
    <location>
        <begin position="45"/>
        <end position="61"/>
    </location>
</feature>
<dbReference type="Pfam" id="PF00083">
    <property type="entry name" value="Sugar_tr"/>
    <property type="match status" value="1"/>
</dbReference>
<evidence type="ECO:0000256" key="8">
    <source>
        <dbReference type="SAM" id="Phobius"/>
    </source>
</evidence>
<keyword evidence="4 8" id="KW-0812">Transmembrane</keyword>
<evidence type="ECO:0000256" key="3">
    <source>
        <dbReference type="ARBA" id="ARBA00022448"/>
    </source>
</evidence>
<feature type="transmembrane region" description="Helical" evidence="8">
    <location>
        <begin position="431"/>
        <end position="452"/>
    </location>
</feature>
<name>A0A8E2F641_9PEZI</name>
<dbReference type="OrthoDB" id="6612291at2759"/>
<organism evidence="10 11">
    <name type="scientific">Glonium stellatum</name>
    <dbReference type="NCBI Taxonomy" id="574774"/>
    <lineage>
        <taxon>Eukaryota</taxon>
        <taxon>Fungi</taxon>
        <taxon>Dikarya</taxon>
        <taxon>Ascomycota</taxon>
        <taxon>Pezizomycotina</taxon>
        <taxon>Dothideomycetes</taxon>
        <taxon>Pleosporomycetidae</taxon>
        <taxon>Gloniales</taxon>
        <taxon>Gloniaceae</taxon>
        <taxon>Glonium</taxon>
    </lineage>
</organism>
<feature type="transmembrane region" description="Helical" evidence="8">
    <location>
        <begin position="177"/>
        <end position="201"/>
    </location>
</feature>
<feature type="transmembrane region" description="Helical" evidence="8">
    <location>
        <begin position="370"/>
        <end position="391"/>
    </location>
</feature>
<dbReference type="InterPro" id="IPR036259">
    <property type="entry name" value="MFS_trans_sf"/>
</dbReference>
<proteinExistence type="inferred from homology"/>
<dbReference type="Gene3D" id="1.20.1250.20">
    <property type="entry name" value="MFS general substrate transporter like domains"/>
    <property type="match status" value="1"/>
</dbReference>
<feature type="transmembrane region" description="Helical" evidence="8">
    <location>
        <begin position="333"/>
        <end position="355"/>
    </location>
</feature>
<dbReference type="InterPro" id="IPR050360">
    <property type="entry name" value="MFS_Sugar_Transporters"/>
</dbReference>
<accession>A0A8E2F641</accession>
<evidence type="ECO:0000259" key="9">
    <source>
        <dbReference type="PROSITE" id="PS50850"/>
    </source>
</evidence>